<dbReference type="GO" id="GO:0005524">
    <property type="term" value="F:ATP binding"/>
    <property type="evidence" value="ECO:0007669"/>
    <property type="project" value="UniProtKB-KW"/>
</dbReference>
<dbReference type="EC" id="7.6.2.13" evidence="8"/>
<evidence type="ECO:0000256" key="3">
    <source>
        <dbReference type="ARBA" id="ARBA00011262"/>
    </source>
</evidence>
<evidence type="ECO:0000313" key="11">
    <source>
        <dbReference type="EMBL" id="MBP2072850.1"/>
    </source>
</evidence>
<name>A0ABS4NIK8_9THEO</name>
<proteinExistence type="inferred from homology"/>
<evidence type="ECO:0000256" key="4">
    <source>
        <dbReference type="ARBA" id="ARBA00019459"/>
    </source>
</evidence>
<sequence>MTNEYIFRAEKLNKFFGPTHANNDVSISIQKGEIRGLIGENGSGKSTLISLISGIIQKDSGMMFLDGEPYEPKTPLDAFNHKIGTVVQELGLVDGLPIGVNIFLGRLDMFNKNGVIDLQGLYKAASEHLSYWNLGKFPVQNLASTLSVEEKKMVELARALSVNPNFLILDEITTAISLNNRKLLYSIIEQFKKQGKSVLLITHDLEEIIKITDNITIMRDGVVVDTRKSCELTPDILKRLMVGRELSGSYYRNDWEDQYEDDVVLSVCDLTVEEHFEDVSFDLHKGEILGICGLSDAGIHELGETIFGVIKPQKGSIYFISSNEKIKVKNSIHARKLGIGYVPKDRDKQALMINDSVENNICLPSIEILQGPFGYIRPAKMRKLSSKVVNDFEIKAKSISQYIRGLSGGNKQKINFARWMNEKVRILIMDCPTRGVDVGVKAYIYSVMNEAKKQGLSIIMISDELPELIGMCDRLLVMKEGKVVKTFYRSSGFTEESIMEVMM</sequence>
<evidence type="ECO:0000256" key="1">
    <source>
        <dbReference type="ARBA" id="ARBA00004417"/>
    </source>
</evidence>
<dbReference type="Gene3D" id="3.40.50.300">
    <property type="entry name" value="P-loop containing nucleotide triphosphate hydrolases"/>
    <property type="match status" value="2"/>
</dbReference>
<evidence type="ECO:0000256" key="6">
    <source>
        <dbReference type="ARBA" id="ARBA00022840"/>
    </source>
</evidence>
<comment type="function">
    <text evidence="7">Part of the ABC transporter complex LsrABCD involved in autoinducer 2 (AI-2) import. Responsible for energy coupling to the transport system.</text>
</comment>
<dbReference type="RefSeq" id="WP_209454552.1">
    <property type="nucleotide sequence ID" value="NZ_JAGGLT010000029.1"/>
</dbReference>
<dbReference type="Proteomes" id="UP001166402">
    <property type="component" value="Unassembled WGS sequence"/>
</dbReference>
<evidence type="ECO:0000256" key="2">
    <source>
        <dbReference type="ARBA" id="ARBA00009404"/>
    </source>
</evidence>
<evidence type="ECO:0000313" key="12">
    <source>
        <dbReference type="Proteomes" id="UP001166402"/>
    </source>
</evidence>
<dbReference type="SUPFAM" id="SSF52540">
    <property type="entry name" value="P-loop containing nucleoside triphosphate hydrolases"/>
    <property type="match status" value="2"/>
</dbReference>
<accession>A0ABS4NIK8</accession>
<evidence type="ECO:0000256" key="5">
    <source>
        <dbReference type="ARBA" id="ARBA00022741"/>
    </source>
</evidence>
<evidence type="ECO:0000256" key="9">
    <source>
        <dbReference type="ARBA" id="ARBA00034076"/>
    </source>
</evidence>
<gene>
    <name evidence="11" type="ORF">J2Z80_002394</name>
</gene>
<comment type="similarity">
    <text evidence="2">Belongs to the ABC transporter superfamily. AI-2 autoinducer porter (TC 3.A.1.2.8) family.</text>
</comment>
<protein>
    <recommendedName>
        <fullName evidence="4">Autoinducer 2 import ATP-binding protein LsrA</fullName>
        <ecNumber evidence="8">7.6.2.13</ecNumber>
    </recommendedName>
</protein>
<keyword evidence="6 11" id="KW-0067">ATP-binding</keyword>
<dbReference type="PROSITE" id="PS00211">
    <property type="entry name" value="ABC_TRANSPORTER_1"/>
    <property type="match status" value="1"/>
</dbReference>
<comment type="subcellular location">
    <subcellularLocation>
        <location evidence="1">Cell inner membrane</location>
        <topology evidence="1">Peripheral membrane protein</topology>
    </subcellularLocation>
</comment>
<reference evidence="11" key="1">
    <citation type="submission" date="2021-03" db="EMBL/GenBank/DDBJ databases">
        <title>Genomic Encyclopedia of Type Strains, Phase IV (KMG-IV): sequencing the most valuable type-strain genomes for metagenomic binning, comparative biology and taxonomic classification.</title>
        <authorList>
            <person name="Goeker M."/>
        </authorList>
    </citation>
    <scope>NUCLEOTIDE SEQUENCE</scope>
    <source>
        <strain evidence="11">DSM 101588</strain>
    </source>
</reference>
<dbReference type="SMART" id="SM00382">
    <property type="entry name" value="AAA"/>
    <property type="match status" value="1"/>
</dbReference>
<keyword evidence="5" id="KW-0547">Nucleotide-binding</keyword>
<dbReference type="PANTHER" id="PTHR43790">
    <property type="entry name" value="CARBOHYDRATE TRANSPORT ATP-BINDING PROTEIN MG119-RELATED"/>
    <property type="match status" value="1"/>
</dbReference>
<feature type="domain" description="ABC transporter" evidence="10">
    <location>
        <begin position="258"/>
        <end position="503"/>
    </location>
</feature>
<comment type="caution">
    <text evidence="11">The sequence shown here is derived from an EMBL/GenBank/DDBJ whole genome shotgun (WGS) entry which is preliminary data.</text>
</comment>
<organism evidence="11 12">
    <name type="scientific">Thermoanaerobacterium butyriciformans</name>
    <dbReference type="NCBI Taxonomy" id="1702242"/>
    <lineage>
        <taxon>Bacteria</taxon>
        <taxon>Bacillati</taxon>
        <taxon>Bacillota</taxon>
        <taxon>Clostridia</taxon>
        <taxon>Thermoanaerobacterales</taxon>
        <taxon>Thermoanaerobacteraceae</taxon>
        <taxon>Thermoanaerobacterium</taxon>
    </lineage>
</organism>
<evidence type="ECO:0000256" key="7">
    <source>
        <dbReference type="ARBA" id="ARBA00023747"/>
    </source>
</evidence>
<dbReference type="EMBL" id="JAGGLT010000029">
    <property type="protein sequence ID" value="MBP2072850.1"/>
    <property type="molecule type" value="Genomic_DNA"/>
</dbReference>
<dbReference type="InterPro" id="IPR003439">
    <property type="entry name" value="ABC_transporter-like_ATP-bd"/>
</dbReference>
<dbReference type="InterPro" id="IPR003593">
    <property type="entry name" value="AAA+_ATPase"/>
</dbReference>
<dbReference type="CDD" id="cd03216">
    <property type="entry name" value="ABC_Carb_Monos_I"/>
    <property type="match status" value="1"/>
</dbReference>
<dbReference type="Pfam" id="PF00005">
    <property type="entry name" value="ABC_tran"/>
    <property type="match status" value="2"/>
</dbReference>
<keyword evidence="12" id="KW-1185">Reference proteome</keyword>
<dbReference type="CDD" id="cd03215">
    <property type="entry name" value="ABC_Carb_Monos_II"/>
    <property type="match status" value="1"/>
</dbReference>
<evidence type="ECO:0000259" key="10">
    <source>
        <dbReference type="PROSITE" id="PS50893"/>
    </source>
</evidence>
<feature type="domain" description="ABC transporter" evidence="10">
    <location>
        <begin position="7"/>
        <end position="245"/>
    </location>
</feature>
<dbReference type="InterPro" id="IPR027417">
    <property type="entry name" value="P-loop_NTPase"/>
</dbReference>
<comment type="subunit">
    <text evidence="3">The complex is composed of two ATP-binding proteins (LsrA), two transmembrane proteins (LsrC and LsrD) and a solute-binding protein (LsrB).</text>
</comment>
<dbReference type="PANTHER" id="PTHR43790:SF2">
    <property type="entry name" value="AUTOINDUCER 2 IMPORT ATP-BINDING PROTEIN LSRA"/>
    <property type="match status" value="1"/>
</dbReference>
<dbReference type="InterPro" id="IPR050107">
    <property type="entry name" value="ABC_carbohydrate_import_ATPase"/>
</dbReference>
<comment type="catalytic activity">
    <reaction evidence="9">
        <text>ATP + H2O + (2R,4S)-2-methyl-2,3,3,4-tetrahydroxytetrahydrofuran-[AI-2-binding protein]Side 1 = ADP + phosphate + (2R,4S)-2-methyl-2,3,3,4-tetrahydroxytetrahydrofuranSide 2 + [AI-2-binding protein]Side 1.</text>
        <dbReference type="EC" id="7.6.2.13"/>
    </reaction>
</comment>
<evidence type="ECO:0000256" key="8">
    <source>
        <dbReference type="ARBA" id="ARBA00023798"/>
    </source>
</evidence>
<dbReference type="InterPro" id="IPR017871">
    <property type="entry name" value="ABC_transporter-like_CS"/>
</dbReference>
<dbReference type="PROSITE" id="PS50893">
    <property type="entry name" value="ABC_TRANSPORTER_2"/>
    <property type="match status" value="2"/>
</dbReference>